<proteinExistence type="predicted"/>
<protein>
    <recommendedName>
        <fullName evidence="3">Exo-alpha-sialidase</fullName>
    </recommendedName>
</protein>
<accession>A0ABU0Z037</accession>
<comment type="caution">
    <text evidence="1">The sequence shown here is derived from an EMBL/GenBank/DDBJ whole genome shotgun (WGS) entry which is preliminary data.</text>
</comment>
<sequence>MAVQDRFDTPIAYNPDGNGGEGELVPNAVFEVYAVDDVSFTTPLAVFEPASGAAIPTLRSSSIGVLPQFAVAGSPSEVVLKSGSFATRLQSRFGVLTEAGFDPEAVAVAVAAAPTAVAARDAALAAQAAAEAVPVSNDGIVKALVEDTDSETAAALSAKIAGAIEVELPEAGAPLFDPLNEARRLFQDRARFDLEQFAKRATAAWSDGNSWFVQGITKDRTRLIATKTDDVAGLAIGHSDDDGLTWTLDENLPVANAKRIGDLVVLDNGEIVVCALNAAPSGPYRSYIYKSSGFAANPATATFSLVFSTPFAQQNTSPTSQYRGFAYDGAARIMGVWYDKKTDNSGGVPNDAGVRARLSTDRGDTWTEVFNLHTFLTALGVNTLASGYHVHSCAYDPIWDAWWISYGDFTGSAGESGIVYSLDNGATWEIAYRGTGPWQSVSIYPMLDYILLMGDGGASSGVNRIARGDSRGEIGALSKGYAPPFMTAIGHKGQDALAPGHWVLLTMSQITGTDRLSRLMATADGKKFFELYVDSTYTVSGVSGFRYVVGPTASGKLVATSVSDGRYAGTSSLLTVQVP</sequence>
<evidence type="ECO:0000313" key="2">
    <source>
        <dbReference type="Proteomes" id="UP001235133"/>
    </source>
</evidence>
<dbReference type="EMBL" id="JAVFWO010000002">
    <property type="protein sequence ID" value="MDQ7877383.1"/>
    <property type="molecule type" value="Genomic_DNA"/>
</dbReference>
<name>A0ABU0Z037_9MICO</name>
<dbReference type="Proteomes" id="UP001235133">
    <property type="component" value="Unassembled WGS sequence"/>
</dbReference>
<organism evidence="1 2">
    <name type="scientific">Microbacterium psychrotolerans</name>
    <dbReference type="NCBI Taxonomy" id="3068321"/>
    <lineage>
        <taxon>Bacteria</taxon>
        <taxon>Bacillati</taxon>
        <taxon>Actinomycetota</taxon>
        <taxon>Actinomycetes</taxon>
        <taxon>Micrococcales</taxon>
        <taxon>Microbacteriaceae</taxon>
        <taxon>Microbacterium</taxon>
    </lineage>
</organism>
<gene>
    <name evidence="1" type="ORF">Q9R08_05265</name>
</gene>
<reference evidence="1 2" key="1">
    <citation type="submission" date="2023-08" db="EMBL/GenBank/DDBJ databases">
        <title>Microbacterium psychrotolerans sp. nov., a psychrotolerant bacterium isolated from soil in Heilongjiang Province, China.</title>
        <authorList>
            <person name="An P."/>
            <person name="Zhao D."/>
            <person name="Xiang H."/>
        </authorList>
    </citation>
    <scope>NUCLEOTIDE SEQUENCE [LARGE SCALE GENOMIC DNA]</scope>
    <source>
        <strain evidence="1 2">QXD-8</strain>
    </source>
</reference>
<dbReference type="SUPFAM" id="SSF50939">
    <property type="entry name" value="Sialidases"/>
    <property type="match status" value="1"/>
</dbReference>
<dbReference type="InterPro" id="IPR036278">
    <property type="entry name" value="Sialidase_sf"/>
</dbReference>
<evidence type="ECO:0000313" key="1">
    <source>
        <dbReference type="EMBL" id="MDQ7877383.1"/>
    </source>
</evidence>
<keyword evidence="2" id="KW-1185">Reference proteome</keyword>
<dbReference type="RefSeq" id="WP_308866822.1">
    <property type="nucleotide sequence ID" value="NZ_JAVFWO010000002.1"/>
</dbReference>
<evidence type="ECO:0008006" key="3">
    <source>
        <dbReference type="Google" id="ProtNLM"/>
    </source>
</evidence>
<dbReference type="CDD" id="cd15482">
    <property type="entry name" value="Sialidase_non-viral"/>
    <property type="match status" value="1"/>
</dbReference>